<protein>
    <recommendedName>
        <fullName evidence="2">Type II secretion system protein G</fullName>
    </recommendedName>
</protein>
<evidence type="ECO:0008006" key="2">
    <source>
        <dbReference type="Google" id="ProtNLM"/>
    </source>
</evidence>
<sequence>MKKRYFTLVELLVVIAIIAILASMLLPALSLARTRAQAISCLGNLKQIGSGHALYADSYHDYVTPAHLDRIGPWPHIQAKLLGLGGSKIFTCPTVSQEAYAYDLGTSIVPENPFSSITRLGYKQNTFISGDSRKTDRIYTKTTQWTKPTMTVINFDNGWDSEIVAAYWDVATFAGGGASIAKMLSYNHHNRGIHLLFLDGHVARSTDQEISAWTFTWKF</sequence>
<reference evidence="1" key="1">
    <citation type="submission" date="2019-08" db="EMBL/GenBank/DDBJ databases">
        <authorList>
            <person name="Kucharzyk K."/>
            <person name="Murdoch R.W."/>
            <person name="Higgins S."/>
            <person name="Loffler F."/>
        </authorList>
    </citation>
    <scope>NUCLEOTIDE SEQUENCE</scope>
</reference>
<dbReference type="InterPro" id="IPR012902">
    <property type="entry name" value="N_methyl_site"/>
</dbReference>
<dbReference type="SUPFAM" id="SSF54523">
    <property type="entry name" value="Pili subunits"/>
    <property type="match status" value="1"/>
</dbReference>
<organism evidence="1">
    <name type="scientific">bioreactor metagenome</name>
    <dbReference type="NCBI Taxonomy" id="1076179"/>
    <lineage>
        <taxon>unclassified sequences</taxon>
        <taxon>metagenomes</taxon>
        <taxon>ecological metagenomes</taxon>
    </lineage>
</organism>
<proteinExistence type="predicted"/>
<dbReference type="AlphaFoldDB" id="A0A645DEW8"/>
<dbReference type="PANTHER" id="PTHR30093:SF2">
    <property type="entry name" value="TYPE II SECRETION SYSTEM PROTEIN H"/>
    <property type="match status" value="1"/>
</dbReference>
<dbReference type="Gene3D" id="3.30.700.10">
    <property type="entry name" value="Glycoprotein, Type 4 Pilin"/>
    <property type="match status" value="1"/>
</dbReference>
<accession>A0A645DEW8</accession>
<dbReference type="NCBIfam" id="TIGR02532">
    <property type="entry name" value="IV_pilin_GFxxxE"/>
    <property type="match status" value="1"/>
</dbReference>
<evidence type="ECO:0000313" key="1">
    <source>
        <dbReference type="EMBL" id="MPM87809.1"/>
    </source>
</evidence>
<dbReference type="EMBL" id="VSSQ01035559">
    <property type="protein sequence ID" value="MPM87809.1"/>
    <property type="molecule type" value="Genomic_DNA"/>
</dbReference>
<dbReference type="InterPro" id="IPR045584">
    <property type="entry name" value="Pilin-like"/>
</dbReference>
<dbReference type="PANTHER" id="PTHR30093">
    <property type="entry name" value="GENERAL SECRETION PATHWAY PROTEIN G"/>
    <property type="match status" value="1"/>
</dbReference>
<gene>
    <name evidence="1" type="ORF">SDC9_134909</name>
</gene>
<comment type="caution">
    <text evidence="1">The sequence shown here is derived from an EMBL/GenBank/DDBJ whole genome shotgun (WGS) entry which is preliminary data.</text>
</comment>
<name>A0A645DEW8_9ZZZZ</name>